<organism evidence="4 5">
    <name type="scientific">Bacillus badius</name>
    <dbReference type="NCBI Taxonomy" id="1455"/>
    <lineage>
        <taxon>Bacteria</taxon>
        <taxon>Bacillati</taxon>
        <taxon>Bacillota</taxon>
        <taxon>Bacilli</taxon>
        <taxon>Bacillales</taxon>
        <taxon>Bacillaceae</taxon>
        <taxon>Pseudobacillus</taxon>
    </lineage>
</organism>
<feature type="transmembrane region" description="Helical" evidence="3">
    <location>
        <begin position="110"/>
        <end position="130"/>
    </location>
</feature>
<evidence type="ECO:0000313" key="5">
    <source>
        <dbReference type="Proteomes" id="UP000031982"/>
    </source>
</evidence>
<accession>A0ABR5AQA5</accession>
<name>A0ABR5AQA5_BACBA</name>
<keyword evidence="3" id="KW-0812">Transmembrane</keyword>
<feature type="transmembrane region" description="Helical" evidence="3">
    <location>
        <begin position="29"/>
        <end position="47"/>
    </location>
</feature>
<comment type="similarity">
    <text evidence="1 2">Belongs to the BioY family.</text>
</comment>
<proteinExistence type="inferred from homology"/>
<keyword evidence="2 3" id="KW-0472">Membrane</keyword>
<dbReference type="Pfam" id="PF02632">
    <property type="entry name" value="BioY"/>
    <property type="match status" value="1"/>
</dbReference>
<dbReference type="PIRSF" id="PIRSF016661">
    <property type="entry name" value="BioY"/>
    <property type="match status" value="1"/>
</dbReference>
<evidence type="ECO:0000256" key="2">
    <source>
        <dbReference type="PIRNR" id="PIRNR016661"/>
    </source>
</evidence>
<dbReference type="Gene3D" id="1.10.1760.20">
    <property type="match status" value="1"/>
</dbReference>
<keyword evidence="2" id="KW-0813">Transport</keyword>
<comment type="caution">
    <text evidence="4">The sequence shown here is derived from an EMBL/GenBank/DDBJ whole genome shotgun (WGS) entry which is preliminary data.</text>
</comment>
<evidence type="ECO:0000313" key="4">
    <source>
        <dbReference type="EMBL" id="KIL76941.1"/>
    </source>
</evidence>
<reference evidence="4 5" key="1">
    <citation type="submission" date="2015-01" db="EMBL/GenBank/DDBJ databases">
        <title>Genome Assembly of Bacillus badius MTCC 1458.</title>
        <authorList>
            <person name="Verma A."/>
            <person name="Khatri I."/>
            <person name="Mual P."/>
            <person name="Subramanian S."/>
            <person name="Krishnamurthi S."/>
        </authorList>
    </citation>
    <scope>NUCLEOTIDE SEQUENCE [LARGE SCALE GENOMIC DNA]</scope>
    <source>
        <strain evidence="4 5">MTCC 1458</strain>
    </source>
</reference>
<feature type="transmembrane region" description="Helical" evidence="3">
    <location>
        <begin position="54"/>
        <end position="73"/>
    </location>
</feature>
<keyword evidence="2" id="KW-1003">Cell membrane</keyword>
<dbReference type="RefSeq" id="WP_041101513.1">
    <property type="nucleotide sequence ID" value="NZ_JARTHD010000039.1"/>
</dbReference>
<evidence type="ECO:0000256" key="1">
    <source>
        <dbReference type="ARBA" id="ARBA00010692"/>
    </source>
</evidence>
<comment type="subcellular location">
    <subcellularLocation>
        <location evidence="2">Cell membrane</location>
        <topology evidence="2">Multi-pass membrane protein</topology>
    </subcellularLocation>
</comment>
<feature type="transmembrane region" description="Helical" evidence="3">
    <location>
        <begin position="79"/>
        <end position="98"/>
    </location>
</feature>
<dbReference type="InterPro" id="IPR003784">
    <property type="entry name" value="BioY"/>
</dbReference>
<dbReference type="Proteomes" id="UP000031982">
    <property type="component" value="Unassembled WGS sequence"/>
</dbReference>
<dbReference type="PANTHER" id="PTHR34295">
    <property type="entry name" value="BIOTIN TRANSPORTER BIOY"/>
    <property type="match status" value="1"/>
</dbReference>
<feature type="transmembrane region" description="Helical" evidence="3">
    <location>
        <begin position="150"/>
        <end position="171"/>
    </location>
</feature>
<dbReference type="PANTHER" id="PTHR34295:SF1">
    <property type="entry name" value="BIOTIN TRANSPORTER BIOY"/>
    <property type="match status" value="1"/>
</dbReference>
<sequence>MKTYEIVVCALFAALMAIGANVSPFLTIGGVPVTLQLMFAILAGGLLGSRLGSFSMMAYVCIGLAGAPVFAQFKGGPASILSPTFGFVLSFIAVAYATGKLLSEPAKKAAYLYTGAVVILLNYVIGTHYMYAAFRWWAEAPQGFSYAVAWSWMAAYLPLDLAVIALSLAAVPKIRLALSKRSVYIIKE</sequence>
<protein>
    <recommendedName>
        <fullName evidence="2">Biotin transporter</fullName>
    </recommendedName>
</protein>
<keyword evidence="3" id="KW-1133">Transmembrane helix</keyword>
<evidence type="ECO:0000256" key="3">
    <source>
        <dbReference type="SAM" id="Phobius"/>
    </source>
</evidence>
<keyword evidence="5" id="KW-1185">Reference proteome</keyword>
<gene>
    <name evidence="4" type="ORF">SD77_1901</name>
</gene>
<dbReference type="EMBL" id="JXLP01000019">
    <property type="protein sequence ID" value="KIL76941.1"/>
    <property type="molecule type" value="Genomic_DNA"/>
</dbReference>